<feature type="transmembrane region" description="Helical" evidence="5">
    <location>
        <begin position="104"/>
        <end position="125"/>
    </location>
</feature>
<accession>A0ABS5Z6X9</accession>
<keyword evidence="3 5" id="KW-1133">Transmembrane helix</keyword>
<feature type="domain" description="Yip1" evidence="6">
    <location>
        <begin position="7"/>
        <end position="182"/>
    </location>
</feature>
<evidence type="ECO:0000256" key="5">
    <source>
        <dbReference type="SAM" id="Phobius"/>
    </source>
</evidence>
<name>A0ABS5Z6X9_9GAMM</name>
<gene>
    <name evidence="7" type="ORF">KCG35_01900</name>
</gene>
<dbReference type="RefSeq" id="WP_215817975.1">
    <property type="nucleotide sequence ID" value="NZ_JAGSOY010000003.1"/>
</dbReference>
<dbReference type="EMBL" id="JAGSOY010000003">
    <property type="protein sequence ID" value="MBU2709807.1"/>
    <property type="molecule type" value="Genomic_DNA"/>
</dbReference>
<evidence type="ECO:0000256" key="3">
    <source>
        <dbReference type="ARBA" id="ARBA00022989"/>
    </source>
</evidence>
<comment type="caution">
    <text evidence="7">The sequence shown here is derived from an EMBL/GenBank/DDBJ whole genome shotgun (WGS) entry which is preliminary data.</text>
</comment>
<dbReference type="Pfam" id="PF04893">
    <property type="entry name" value="Yip1"/>
    <property type="match status" value="1"/>
</dbReference>
<reference evidence="7 8" key="1">
    <citation type="submission" date="2021-04" db="EMBL/GenBank/DDBJ databases">
        <authorList>
            <person name="Pira H."/>
            <person name="Risdian C."/>
            <person name="Wink J."/>
        </authorList>
    </citation>
    <scope>NUCLEOTIDE SEQUENCE [LARGE SCALE GENOMIC DNA]</scope>
    <source>
        <strain evidence="7 8">WH53</strain>
    </source>
</reference>
<feature type="transmembrane region" description="Helical" evidence="5">
    <location>
        <begin position="31"/>
        <end position="50"/>
    </location>
</feature>
<evidence type="ECO:0000256" key="4">
    <source>
        <dbReference type="ARBA" id="ARBA00023136"/>
    </source>
</evidence>
<evidence type="ECO:0000259" key="6">
    <source>
        <dbReference type="Pfam" id="PF04893"/>
    </source>
</evidence>
<feature type="transmembrane region" description="Helical" evidence="5">
    <location>
        <begin position="70"/>
        <end position="92"/>
    </location>
</feature>
<feature type="transmembrane region" description="Helical" evidence="5">
    <location>
        <begin position="131"/>
        <end position="153"/>
    </location>
</feature>
<sequence length="202" mass="22040">MRIMHVFGLIIHPQQEWLKIRQESTSIPRIYLTYIILLAAIPILCNYIGTTQIGWYFNQDKIIKLSANNAAMIAIMGYIALLGGVFIVGLLIHWLSQTYSTATSLAQCVVFSAYTATPLFVLGITGLYPAIWVYLIAGITAAAYTTYLLYAGLPIVMNIPKEQGFFFASSVLCVGLVAFVSLLVIAVLLLATGVGPGLNLML</sequence>
<keyword evidence="8" id="KW-1185">Reference proteome</keyword>
<keyword evidence="4 5" id="KW-0472">Membrane</keyword>
<dbReference type="Proteomes" id="UP000690515">
    <property type="component" value="Unassembled WGS sequence"/>
</dbReference>
<protein>
    <submittedName>
        <fullName evidence="7">YIP1 family protein</fullName>
    </submittedName>
</protein>
<evidence type="ECO:0000256" key="1">
    <source>
        <dbReference type="ARBA" id="ARBA00004141"/>
    </source>
</evidence>
<evidence type="ECO:0000256" key="2">
    <source>
        <dbReference type="ARBA" id="ARBA00022692"/>
    </source>
</evidence>
<evidence type="ECO:0000313" key="7">
    <source>
        <dbReference type="EMBL" id="MBU2709807.1"/>
    </source>
</evidence>
<proteinExistence type="predicted"/>
<feature type="transmembrane region" description="Helical" evidence="5">
    <location>
        <begin position="165"/>
        <end position="191"/>
    </location>
</feature>
<organism evidence="7 8">
    <name type="scientific">Zooshikella harenae</name>
    <dbReference type="NCBI Taxonomy" id="2827238"/>
    <lineage>
        <taxon>Bacteria</taxon>
        <taxon>Pseudomonadati</taxon>
        <taxon>Pseudomonadota</taxon>
        <taxon>Gammaproteobacteria</taxon>
        <taxon>Oceanospirillales</taxon>
        <taxon>Zooshikellaceae</taxon>
        <taxon>Zooshikella</taxon>
    </lineage>
</organism>
<dbReference type="InterPro" id="IPR006977">
    <property type="entry name" value="Yip1_dom"/>
</dbReference>
<keyword evidence="2 5" id="KW-0812">Transmembrane</keyword>
<comment type="subcellular location">
    <subcellularLocation>
        <location evidence="1">Membrane</location>
        <topology evidence="1">Multi-pass membrane protein</topology>
    </subcellularLocation>
</comment>
<evidence type="ECO:0000313" key="8">
    <source>
        <dbReference type="Proteomes" id="UP000690515"/>
    </source>
</evidence>